<evidence type="ECO:0000313" key="4">
    <source>
        <dbReference type="Proteomes" id="UP001239994"/>
    </source>
</evidence>
<protein>
    <recommendedName>
        <fullName evidence="5">Coiled-coil domain containing 62</fullName>
    </recommendedName>
</protein>
<keyword evidence="4" id="KW-1185">Reference proteome</keyword>
<dbReference type="AlphaFoldDB" id="A0AAD8ZNU1"/>
<evidence type="ECO:0008006" key="5">
    <source>
        <dbReference type="Google" id="ProtNLM"/>
    </source>
</evidence>
<sequence length="420" mass="47716">IPACEMEMVTIQKQRLELQLLMAELKDRDQELNDMAAAHQRQLQAWEQDRQRVLTLEQRCANLQDDLQTRNEVIRAISKHLKTVEAREKDRHRELTSAQQQLHELSQRQQHSSQQQRDLEEKNRSMNSTIMTLSSQVGQLQVQEEELSSMLKLKDKDVMEATSRILGLTGQMREYDATRKESETRESKILSEMEEYKHRFREARYDATRLKDELQEKTIENNSQREELIRLKQENQLLRKELQLAGESWKDELLGLARSKQERTVSELLCLRQVCANQQNDLQLLKLNLETTREALRRYEGQRSLERGTAQPTAENSARSVLPASQDIPSELSFSCCEEVSRGSAPARGTGGAGPAPQPGPLLTPYCDCSSSPAENDCLQGAACRAGNEVGIMAVINYDAETGTPALLVGVGPEDPQCSW</sequence>
<dbReference type="EMBL" id="JAROKS010000010">
    <property type="protein sequence ID" value="KAK1800840.1"/>
    <property type="molecule type" value="Genomic_DNA"/>
</dbReference>
<feature type="region of interest" description="Disordered" evidence="2">
    <location>
        <begin position="86"/>
        <end position="121"/>
    </location>
</feature>
<evidence type="ECO:0000256" key="1">
    <source>
        <dbReference type="SAM" id="Coils"/>
    </source>
</evidence>
<evidence type="ECO:0000313" key="3">
    <source>
        <dbReference type="EMBL" id="KAK1800840.1"/>
    </source>
</evidence>
<feature type="non-terminal residue" evidence="3">
    <location>
        <position position="420"/>
    </location>
</feature>
<organism evidence="3 4">
    <name type="scientific">Electrophorus voltai</name>
    <dbReference type="NCBI Taxonomy" id="2609070"/>
    <lineage>
        <taxon>Eukaryota</taxon>
        <taxon>Metazoa</taxon>
        <taxon>Chordata</taxon>
        <taxon>Craniata</taxon>
        <taxon>Vertebrata</taxon>
        <taxon>Euteleostomi</taxon>
        <taxon>Actinopterygii</taxon>
        <taxon>Neopterygii</taxon>
        <taxon>Teleostei</taxon>
        <taxon>Ostariophysi</taxon>
        <taxon>Gymnotiformes</taxon>
        <taxon>Gymnotoidei</taxon>
        <taxon>Gymnotidae</taxon>
        <taxon>Electrophorus</taxon>
    </lineage>
</organism>
<gene>
    <name evidence="3" type="ORF">P4O66_006014</name>
</gene>
<accession>A0AAD8ZNU1</accession>
<evidence type="ECO:0000256" key="2">
    <source>
        <dbReference type="SAM" id="MobiDB-lite"/>
    </source>
</evidence>
<feature type="compositionally biased region" description="Polar residues" evidence="2">
    <location>
        <begin position="310"/>
        <end position="319"/>
    </location>
</feature>
<feature type="region of interest" description="Disordered" evidence="2">
    <location>
        <begin position="300"/>
        <end position="324"/>
    </location>
</feature>
<feature type="compositionally biased region" description="Basic and acidic residues" evidence="2">
    <location>
        <begin position="86"/>
        <end position="95"/>
    </location>
</feature>
<feature type="coiled-coil region" evidence="1">
    <location>
        <begin position="8"/>
        <end position="49"/>
    </location>
</feature>
<reference evidence="3" key="1">
    <citation type="submission" date="2023-03" db="EMBL/GenBank/DDBJ databases">
        <title>Electrophorus voltai genome.</title>
        <authorList>
            <person name="Bian C."/>
        </authorList>
    </citation>
    <scope>NUCLEOTIDE SEQUENCE</scope>
    <source>
        <strain evidence="3">CB-2022</strain>
        <tissue evidence="3">Muscle</tissue>
    </source>
</reference>
<comment type="caution">
    <text evidence="3">The sequence shown here is derived from an EMBL/GenBank/DDBJ whole genome shotgun (WGS) entry which is preliminary data.</text>
</comment>
<name>A0AAD8ZNU1_9TELE</name>
<keyword evidence="1" id="KW-0175">Coiled coil</keyword>
<feature type="compositionally biased region" description="Low complexity" evidence="2">
    <location>
        <begin position="99"/>
        <end position="116"/>
    </location>
</feature>
<feature type="coiled-coil region" evidence="1">
    <location>
        <begin position="193"/>
        <end position="248"/>
    </location>
</feature>
<proteinExistence type="predicted"/>
<dbReference type="Proteomes" id="UP001239994">
    <property type="component" value="Unassembled WGS sequence"/>
</dbReference>